<keyword evidence="7" id="KW-0539">Nucleus</keyword>
<gene>
    <name evidence="11" type="ORF">GGX14DRAFT_432722</name>
</gene>
<proteinExistence type="predicted"/>
<dbReference type="InterPro" id="IPR036397">
    <property type="entry name" value="RNaseH_sf"/>
</dbReference>
<comment type="subcellular location">
    <subcellularLocation>
        <location evidence="1">Nucleus</location>
    </subcellularLocation>
</comment>
<accession>A0AAD6YJR7</accession>
<feature type="domain" description="3'-5' exonuclease" evidence="10">
    <location>
        <begin position="47"/>
        <end position="238"/>
    </location>
</feature>
<keyword evidence="2" id="KW-0540">Nuclease</keyword>
<dbReference type="Pfam" id="PF01612">
    <property type="entry name" value="DNA_pol_A_exo1"/>
    <property type="match status" value="1"/>
</dbReference>
<reference evidence="11" key="1">
    <citation type="submission" date="2023-03" db="EMBL/GenBank/DDBJ databases">
        <title>Massive genome expansion in bonnet fungi (Mycena s.s.) driven by repeated elements and novel gene families across ecological guilds.</title>
        <authorList>
            <consortium name="Lawrence Berkeley National Laboratory"/>
            <person name="Harder C.B."/>
            <person name="Miyauchi S."/>
            <person name="Viragh M."/>
            <person name="Kuo A."/>
            <person name="Thoen E."/>
            <person name="Andreopoulos B."/>
            <person name="Lu D."/>
            <person name="Skrede I."/>
            <person name="Drula E."/>
            <person name="Henrissat B."/>
            <person name="Morin E."/>
            <person name="Kohler A."/>
            <person name="Barry K."/>
            <person name="LaButti K."/>
            <person name="Morin E."/>
            <person name="Salamov A."/>
            <person name="Lipzen A."/>
            <person name="Mereny Z."/>
            <person name="Hegedus B."/>
            <person name="Baldrian P."/>
            <person name="Stursova M."/>
            <person name="Weitz H."/>
            <person name="Taylor A."/>
            <person name="Grigoriev I.V."/>
            <person name="Nagy L.G."/>
            <person name="Martin F."/>
            <person name="Kauserud H."/>
        </authorList>
    </citation>
    <scope>NUCLEOTIDE SEQUENCE</scope>
    <source>
        <strain evidence="11">9144</strain>
    </source>
</reference>
<dbReference type="SMART" id="SM00474">
    <property type="entry name" value="35EXOc"/>
    <property type="match status" value="1"/>
</dbReference>
<dbReference type="PANTHER" id="PTHR13620:SF109">
    <property type="entry name" value="3'-5' EXONUCLEASE"/>
    <property type="match status" value="1"/>
</dbReference>
<dbReference type="GO" id="GO:0003676">
    <property type="term" value="F:nucleic acid binding"/>
    <property type="evidence" value="ECO:0007669"/>
    <property type="project" value="InterPro"/>
</dbReference>
<dbReference type="InterPro" id="IPR051132">
    <property type="entry name" value="3-5_Exonuclease_domain"/>
</dbReference>
<dbReference type="GO" id="GO:0005634">
    <property type="term" value="C:nucleus"/>
    <property type="evidence" value="ECO:0007669"/>
    <property type="project" value="UniProtKB-SubCell"/>
</dbReference>
<keyword evidence="4" id="KW-0378">Hydrolase</keyword>
<dbReference type="InterPro" id="IPR002562">
    <property type="entry name" value="3'-5'_exonuclease_dom"/>
</dbReference>
<evidence type="ECO:0000256" key="9">
    <source>
        <dbReference type="ARBA" id="ARBA00042761"/>
    </source>
</evidence>
<evidence type="ECO:0000256" key="5">
    <source>
        <dbReference type="ARBA" id="ARBA00022839"/>
    </source>
</evidence>
<evidence type="ECO:0000256" key="2">
    <source>
        <dbReference type="ARBA" id="ARBA00022722"/>
    </source>
</evidence>
<dbReference type="SUPFAM" id="SSF53098">
    <property type="entry name" value="Ribonuclease H-like"/>
    <property type="match status" value="1"/>
</dbReference>
<evidence type="ECO:0000256" key="4">
    <source>
        <dbReference type="ARBA" id="ARBA00022801"/>
    </source>
</evidence>
<dbReference type="CDD" id="cd06141">
    <property type="entry name" value="WRN_exo"/>
    <property type="match status" value="1"/>
</dbReference>
<dbReference type="InterPro" id="IPR012337">
    <property type="entry name" value="RNaseH-like_sf"/>
</dbReference>
<evidence type="ECO:0000313" key="11">
    <source>
        <dbReference type="EMBL" id="KAJ7219998.1"/>
    </source>
</evidence>
<protein>
    <recommendedName>
        <fullName evidence="8">3'-5' exonuclease</fullName>
    </recommendedName>
    <alternativeName>
        <fullName evidence="9">Werner Syndrome-like exonuclease</fullName>
    </alternativeName>
</protein>
<name>A0AAD6YJR7_9AGAR</name>
<dbReference type="EMBL" id="JARJCW010000010">
    <property type="protein sequence ID" value="KAJ7219998.1"/>
    <property type="molecule type" value="Genomic_DNA"/>
</dbReference>
<organism evidence="11 12">
    <name type="scientific">Mycena pura</name>
    <dbReference type="NCBI Taxonomy" id="153505"/>
    <lineage>
        <taxon>Eukaryota</taxon>
        <taxon>Fungi</taxon>
        <taxon>Dikarya</taxon>
        <taxon>Basidiomycota</taxon>
        <taxon>Agaricomycotina</taxon>
        <taxon>Agaricomycetes</taxon>
        <taxon>Agaricomycetidae</taxon>
        <taxon>Agaricales</taxon>
        <taxon>Marasmiineae</taxon>
        <taxon>Mycenaceae</taxon>
        <taxon>Mycena</taxon>
    </lineage>
</organism>
<dbReference type="PANTHER" id="PTHR13620">
    <property type="entry name" value="3-5 EXONUCLEASE"/>
    <property type="match status" value="1"/>
</dbReference>
<evidence type="ECO:0000256" key="1">
    <source>
        <dbReference type="ARBA" id="ARBA00004123"/>
    </source>
</evidence>
<comment type="caution">
    <text evidence="11">The sequence shown here is derived from an EMBL/GenBank/DDBJ whole genome shotgun (WGS) entry which is preliminary data.</text>
</comment>
<keyword evidence="12" id="KW-1185">Reference proteome</keyword>
<dbReference type="GO" id="GO:0006139">
    <property type="term" value="P:nucleobase-containing compound metabolic process"/>
    <property type="evidence" value="ECO:0007669"/>
    <property type="project" value="InterPro"/>
</dbReference>
<evidence type="ECO:0000256" key="8">
    <source>
        <dbReference type="ARBA" id="ARBA00040531"/>
    </source>
</evidence>
<dbReference type="Gene3D" id="3.30.420.10">
    <property type="entry name" value="Ribonuclease H-like superfamily/Ribonuclease H"/>
    <property type="match status" value="1"/>
</dbReference>
<evidence type="ECO:0000256" key="3">
    <source>
        <dbReference type="ARBA" id="ARBA00022723"/>
    </source>
</evidence>
<dbReference type="GO" id="GO:0008408">
    <property type="term" value="F:3'-5' exonuclease activity"/>
    <property type="evidence" value="ECO:0007669"/>
    <property type="project" value="InterPro"/>
</dbReference>
<dbReference type="AlphaFoldDB" id="A0AAD6YJR7"/>
<dbReference type="GO" id="GO:0046872">
    <property type="term" value="F:metal ion binding"/>
    <property type="evidence" value="ECO:0007669"/>
    <property type="project" value="UniProtKB-KW"/>
</dbReference>
<dbReference type="Proteomes" id="UP001219525">
    <property type="component" value="Unassembled WGS sequence"/>
</dbReference>
<evidence type="ECO:0000259" key="10">
    <source>
        <dbReference type="SMART" id="SM00474"/>
    </source>
</evidence>
<keyword evidence="3" id="KW-0479">Metal-binding</keyword>
<evidence type="ECO:0000256" key="6">
    <source>
        <dbReference type="ARBA" id="ARBA00022842"/>
    </source>
</evidence>
<evidence type="ECO:0000256" key="7">
    <source>
        <dbReference type="ARBA" id="ARBA00023242"/>
    </source>
</evidence>
<evidence type="ECO:0000313" key="12">
    <source>
        <dbReference type="Proteomes" id="UP001219525"/>
    </source>
</evidence>
<keyword evidence="6" id="KW-0460">Magnesium</keyword>
<sequence length="379" mass="41938">MPAKHSLAPALPLKITRSLPLPAPSPTATTPFLPVYTYKSVSPAPTARFIRNQTDADIWVQKLDRTGPLSVDFEWVASFRKGGNTRPVSLVQLADKNTILLIQLRNANTTMSRFPRALQRLLEDPIIPKAGANILSDAKKLFRDYGIMMAGAVELGALARQADPACAISTVFGGGKKLVSLAKLVERYLHKSLCKDADMRLGNWEDPNLEEKSAMLEYAANDVYCGYQIYDRLLALAKSADITLDTEKYTGRVFHAKLAPPAPERAPSPSSAPTSHVPRLDLSPEMVAAGVGAQHLRAYRHWAMAGRSIDAMCVDLRVDGKNGALKRSTVITYVISALQRWPRPPLTYDLAALRLLVQEDLRSWEWHYEWLAKQAGLEK</sequence>
<keyword evidence="5" id="KW-0269">Exonuclease</keyword>